<dbReference type="AlphaFoldDB" id="A0A329SVE1"/>
<dbReference type="EMBL" id="MJFZ01000041">
    <property type="protein sequence ID" value="RAW40794.1"/>
    <property type="molecule type" value="Genomic_DNA"/>
</dbReference>
<reference evidence="6 7" key="1">
    <citation type="submission" date="2018-01" db="EMBL/GenBank/DDBJ databases">
        <title>Draft genome of the strawberry crown rot pathogen Phytophthora cactorum.</title>
        <authorList>
            <person name="Armitage A.D."/>
            <person name="Lysoe E."/>
            <person name="Nellist C.F."/>
            <person name="Harrison R.J."/>
            <person name="Brurberg M.B."/>
        </authorList>
    </citation>
    <scope>NUCLEOTIDE SEQUENCE [LARGE SCALE GENOMIC DNA]</scope>
    <source>
        <strain evidence="6 7">10300</strain>
    </source>
</reference>
<evidence type="ECO:0000313" key="2">
    <source>
        <dbReference type="EMBL" id="KAG2929364.1"/>
    </source>
</evidence>
<evidence type="ECO:0000313" key="7">
    <source>
        <dbReference type="Proteomes" id="UP000251314"/>
    </source>
</evidence>
<protein>
    <submittedName>
        <fullName evidence="6">Uncharacterized protein</fullName>
    </submittedName>
</protein>
<keyword evidence="7" id="KW-1185">Reference proteome</keyword>
<dbReference type="VEuPathDB" id="FungiDB:PC110_g2980"/>
<dbReference type="Proteomes" id="UP000774804">
    <property type="component" value="Unassembled WGS sequence"/>
</dbReference>
<name>A0A329SVE1_9STRA</name>
<proteinExistence type="predicted"/>
<dbReference type="Proteomes" id="UP000735874">
    <property type="component" value="Unassembled WGS sequence"/>
</dbReference>
<evidence type="ECO:0000313" key="6">
    <source>
        <dbReference type="EMBL" id="RAW40794.1"/>
    </source>
</evidence>
<dbReference type="EMBL" id="RCMI01000158">
    <property type="protein sequence ID" value="KAG2929364.1"/>
    <property type="molecule type" value="Genomic_DNA"/>
</dbReference>
<comment type="caution">
    <text evidence="6">The sequence shown here is derived from an EMBL/GenBank/DDBJ whole genome shotgun (WGS) entry which is preliminary data.</text>
</comment>
<evidence type="ECO:0000313" key="4">
    <source>
        <dbReference type="EMBL" id="KAG2988115.1"/>
    </source>
</evidence>
<evidence type="ECO:0000313" key="1">
    <source>
        <dbReference type="EMBL" id="KAG2860405.1"/>
    </source>
</evidence>
<evidence type="ECO:0000313" key="3">
    <source>
        <dbReference type="EMBL" id="KAG2946542.1"/>
    </source>
</evidence>
<accession>A0A329SVE1</accession>
<dbReference type="Proteomes" id="UP000760860">
    <property type="component" value="Unassembled WGS sequence"/>
</dbReference>
<dbReference type="EMBL" id="RCMG01000185">
    <property type="protein sequence ID" value="KAG2860405.1"/>
    <property type="molecule type" value="Genomic_DNA"/>
</dbReference>
<dbReference type="EMBL" id="RCMV01000967">
    <property type="protein sequence ID" value="KAG3211336.1"/>
    <property type="molecule type" value="Genomic_DNA"/>
</dbReference>
<evidence type="ECO:0000313" key="5">
    <source>
        <dbReference type="EMBL" id="KAG3211336.1"/>
    </source>
</evidence>
<organism evidence="6 7">
    <name type="scientific">Phytophthora cactorum</name>
    <dbReference type="NCBI Taxonomy" id="29920"/>
    <lineage>
        <taxon>Eukaryota</taxon>
        <taxon>Sar</taxon>
        <taxon>Stramenopiles</taxon>
        <taxon>Oomycota</taxon>
        <taxon>Peronosporomycetes</taxon>
        <taxon>Peronosporales</taxon>
        <taxon>Peronosporaceae</taxon>
        <taxon>Phytophthora</taxon>
    </lineage>
</organism>
<reference evidence="1" key="2">
    <citation type="submission" date="2018-10" db="EMBL/GenBank/DDBJ databases">
        <title>Effector identification in a new, highly contiguous assembly of the strawberry crown rot pathogen Phytophthora cactorum.</title>
        <authorList>
            <person name="Armitage A.D."/>
            <person name="Nellist C.F."/>
            <person name="Bates H."/>
            <person name="Vickerstaff R.J."/>
            <person name="Harrison R.J."/>
        </authorList>
    </citation>
    <scope>NUCLEOTIDE SEQUENCE</scope>
    <source>
        <strain evidence="1">15-7</strain>
        <strain evidence="2">4032</strain>
        <strain evidence="3">4040</strain>
        <strain evidence="4">P415</strain>
        <strain evidence="5">P421</strain>
    </source>
</reference>
<sequence length="61" mass="6384">MIEQFSKAGSNAGVVLAILPVQVGARGLLALATTTIPWIHLRAVELPEELSTALAAPRSPH</sequence>
<dbReference type="EMBL" id="RCMK01000155">
    <property type="protein sequence ID" value="KAG2946542.1"/>
    <property type="molecule type" value="Genomic_DNA"/>
</dbReference>
<dbReference type="Proteomes" id="UP000697107">
    <property type="component" value="Unassembled WGS sequence"/>
</dbReference>
<dbReference type="Proteomes" id="UP000251314">
    <property type="component" value="Unassembled WGS sequence"/>
</dbReference>
<gene>
    <name evidence="6" type="ORF">PC110_g2980</name>
    <name evidence="1" type="ORF">PC113_g8081</name>
    <name evidence="2" type="ORF">PC115_g6863</name>
    <name evidence="3" type="ORF">PC117_g7550</name>
    <name evidence="4" type="ORF">PC118_g6901</name>
    <name evidence="5" type="ORF">PC129_g17683</name>
</gene>
<dbReference type="EMBL" id="RCML01000159">
    <property type="protein sequence ID" value="KAG2988115.1"/>
    <property type="molecule type" value="Genomic_DNA"/>
</dbReference>
<dbReference type="Proteomes" id="UP000736787">
    <property type="component" value="Unassembled WGS sequence"/>
</dbReference>